<evidence type="ECO:0000256" key="3">
    <source>
        <dbReference type="ARBA" id="ARBA00022840"/>
    </source>
</evidence>
<dbReference type="PROSITE" id="PS50011">
    <property type="entry name" value="PROTEIN_KINASE_DOM"/>
    <property type="match status" value="1"/>
</dbReference>
<keyword evidence="8" id="KW-1185">Reference proteome</keyword>
<dbReference type="InterPro" id="IPR017441">
    <property type="entry name" value="Protein_kinase_ATP_BS"/>
</dbReference>
<keyword evidence="5" id="KW-0808">Transferase</keyword>
<dbReference type="Pfam" id="PF00069">
    <property type="entry name" value="Pkinase"/>
    <property type="match status" value="1"/>
</dbReference>
<keyword evidence="2 4" id="KW-0547">Nucleotide-binding</keyword>
<dbReference type="Gene3D" id="1.10.510.10">
    <property type="entry name" value="Transferase(Phosphotransferase) domain 1"/>
    <property type="match status" value="1"/>
</dbReference>
<dbReference type="AlphaFoldDB" id="A0A0N4ZQK4"/>
<evidence type="ECO:0000313" key="9">
    <source>
        <dbReference type="WBParaSite" id="PTRK_0001080000.1"/>
    </source>
</evidence>
<reference evidence="9" key="1">
    <citation type="submission" date="2017-02" db="UniProtKB">
        <authorList>
            <consortium name="WormBaseParasite"/>
        </authorList>
    </citation>
    <scope>IDENTIFICATION</scope>
</reference>
<accession>A0A0N4ZQK4</accession>
<feature type="binding site" evidence="4">
    <location>
        <position position="58"/>
    </location>
    <ligand>
        <name>ATP</name>
        <dbReference type="ChEBI" id="CHEBI:30616"/>
    </ligand>
</feature>
<keyword evidence="5" id="KW-0723">Serine/threonine-protein kinase</keyword>
<dbReference type="STRING" id="131310.A0A0N4ZQK4"/>
<dbReference type="GO" id="GO:0005524">
    <property type="term" value="F:ATP binding"/>
    <property type="evidence" value="ECO:0007669"/>
    <property type="project" value="UniProtKB-UniRule"/>
</dbReference>
<dbReference type="EC" id="2.7.11.1" evidence="1"/>
<dbReference type="WBParaSite" id="PTRK_0001080000.1">
    <property type="protein sequence ID" value="PTRK_0001080000.1"/>
    <property type="gene ID" value="PTRK_0001080000"/>
</dbReference>
<dbReference type="PANTHER" id="PTHR11909">
    <property type="entry name" value="CASEIN KINASE-RELATED"/>
    <property type="match status" value="1"/>
</dbReference>
<dbReference type="InterPro" id="IPR011009">
    <property type="entry name" value="Kinase-like_dom_sf"/>
</dbReference>
<dbReference type="PROSITE" id="PS00107">
    <property type="entry name" value="PROTEIN_KINASE_ATP"/>
    <property type="match status" value="1"/>
</dbReference>
<feature type="domain" description="Protein kinase" evidence="7">
    <location>
        <begin position="20"/>
        <end position="301"/>
    </location>
</feature>
<dbReference type="SUPFAM" id="SSF56112">
    <property type="entry name" value="Protein kinase-like (PK-like)"/>
    <property type="match status" value="1"/>
</dbReference>
<evidence type="ECO:0000256" key="4">
    <source>
        <dbReference type="PROSITE-ProRule" id="PRU10141"/>
    </source>
</evidence>
<evidence type="ECO:0000256" key="6">
    <source>
        <dbReference type="SAM" id="MobiDB-lite"/>
    </source>
</evidence>
<dbReference type="PROSITE" id="PS00108">
    <property type="entry name" value="PROTEIN_KINASE_ST"/>
    <property type="match status" value="1"/>
</dbReference>
<evidence type="ECO:0000256" key="1">
    <source>
        <dbReference type="ARBA" id="ARBA00012513"/>
    </source>
</evidence>
<feature type="region of interest" description="Disordered" evidence="6">
    <location>
        <begin position="317"/>
        <end position="349"/>
    </location>
</feature>
<evidence type="ECO:0000259" key="7">
    <source>
        <dbReference type="PROSITE" id="PS50011"/>
    </source>
</evidence>
<dbReference type="InterPro" id="IPR050235">
    <property type="entry name" value="CK1_Ser-Thr_kinase"/>
</dbReference>
<organism evidence="8 9">
    <name type="scientific">Parastrongyloides trichosuri</name>
    <name type="common">Possum-specific nematode worm</name>
    <dbReference type="NCBI Taxonomy" id="131310"/>
    <lineage>
        <taxon>Eukaryota</taxon>
        <taxon>Metazoa</taxon>
        <taxon>Ecdysozoa</taxon>
        <taxon>Nematoda</taxon>
        <taxon>Chromadorea</taxon>
        <taxon>Rhabditida</taxon>
        <taxon>Tylenchina</taxon>
        <taxon>Panagrolaimomorpha</taxon>
        <taxon>Strongyloidoidea</taxon>
        <taxon>Strongyloididae</taxon>
        <taxon>Parastrongyloides</taxon>
    </lineage>
</organism>
<dbReference type="GO" id="GO:0004674">
    <property type="term" value="F:protein serine/threonine kinase activity"/>
    <property type="evidence" value="ECO:0007669"/>
    <property type="project" value="UniProtKB-KW"/>
</dbReference>
<dbReference type="InterPro" id="IPR000719">
    <property type="entry name" value="Prot_kinase_dom"/>
</dbReference>
<sequence length="349" mass="40398">MKDIPQLEPDTIIDCDFARFRIKKLLGKGGFGAVYLVEETSTLTKYAVKTELVPVPGKDRFEPRLLWEETILLAIQALPNPNHKKHFIKVVDRGNLPPLRFMLMTLVGKSLQDLKKAKKSQCFSHNTCWRVALQTLEALEAFHDAGFVHRDIKPHNYTIGAAGQEDIIFMLDFGLVRCYTGKKYETACKDTPSFAGTLKYCSRSSHYSVYQYPKDDFESWISTILDLHDSNALFWKKALNNDDIKHLKNDLFCLREPDFVFNDCVPFGYRNIIELVGNLTPQDKMKCPTADMQKKPDYAIFYGALEELGKQYSFSQEKKFDWQRRSRANKNSISIEASNHERKHSRHRR</sequence>
<keyword evidence="5" id="KW-0418">Kinase</keyword>
<evidence type="ECO:0000256" key="2">
    <source>
        <dbReference type="ARBA" id="ARBA00022741"/>
    </source>
</evidence>
<protein>
    <recommendedName>
        <fullName evidence="1">non-specific serine/threonine protein kinase</fullName>
        <ecNumber evidence="1">2.7.11.1</ecNumber>
    </recommendedName>
</protein>
<dbReference type="SMART" id="SM00220">
    <property type="entry name" value="S_TKc"/>
    <property type="match status" value="1"/>
</dbReference>
<comment type="similarity">
    <text evidence="5">Belongs to the protein kinase superfamily.</text>
</comment>
<keyword evidence="3 4" id="KW-0067">ATP-binding</keyword>
<evidence type="ECO:0000256" key="5">
    <source>
        <dbReference type="RuleBase" id="RU000304"/>
    </source>
</evidence>
<dbReference type="InterPro" id="IPR008271">
    <property type="entry name" value="Ser/Thr_kinase_AS"/>
</dbReference>
<evidence type="ECO:0000313" key="8">
    <source>
        <dbReference type="Proteomes" id="UP000038045"/>
    </source>
</evidence>
<dbReference type="Proteomes" id="UP000038045">
    <property type="component" value="Unplaced"/>
</dbReference>
<name>A0A0N4ZQK4_PARTI</name>
<proteinExistence type="inferred from homology"/>